<evidence type="ECO:0000313" key="4">
    <source>
        <dbReference type="Proteomes" id="UP001431209"/>
    </source>
</evidence>
<proteinExistence type="predicted"/>
<evidence type="ECO:0000313" key="3">
    <source>
        <dbReference type="EMBL" id="KAL0484843.1"/>
    </source>
</evidence>
<dbReference type="EMBL" id="JAOPGA020001077">
    <property type="protein sequence ID" value="KAL0484843.1"/>
    <property type="molecule type" value="Genomic_DNA"/>
</dbReference>
<keyword evidence="4" id="KW-1185">Reference proteome</keyword>
<evidence type="ECO:0000256" key="1">
    <source>
        <dbReference type="SAM" id="MobiDB-lite"/>
    </source>
</evidence>
<keyword evidence="2" id="KW-0472">Membrane</keyword>
<reference evidence="3 4" key="1">
    <citation type="submission" date="2024-03" db="EMBL/GenBank/DDBJ databases">
        <title>The Acrasis kona genome and developmental transcriptomes reveal deep origins of eukaryotic multicellular pathways.</title>
        <authorList>
            <person name="Sheikh S."/>
            <person name="Fu C.-J."/>
            <person name="Brown M.W."/>
            <person name="Baldauf S.L."/>
        </authorList>
    </citation>
    <scope>NUCLEOTIDE SEQUENCE [LARGE SCALE GENOMIC DNA]</scope>
    <source>
        <strain evidence="3 4">ATCC MYA-3509</strain>
    </source>
</reference>
<keyword evidence="2" id="KW-1133">Transmembrane helix</keyword>
<sequence>MKRRIKDKQTSNQTEEDTRVVESNLDENQNNQYRITNKSYCSKLLRNVIIVLSIVVVVLFSIGGVLSEYEEWEKVRGDAEYLPSAKTPVRNYLWSLFEKYGN</sequence>
<dbReference type="AlphaFoldDB" id="A0AAW2Z6H2"/>
<dbReference type="Proteomes" id="UP001431209">
    <property type="component" value="Unassembled WGS sequence"/>
</dbReference>
<comment type="caution">
    <text evidence="3">The sequence shown here is derived from an EMBL/GenBank/DDBJ whole genome shotgun (WGS) entry which is preliminary data.</text>
</comment>
<feature type="transmembrane region" description="Helical" evidence="2">
    <location>
        <begin position="44"/>
        <end position="66"/>
    </location>
</feature>
<feature type="region of interest" description="Disordered" evidence="1">
    <location>
        <begin position="1"/>
        <end position="23"/>
    </location>
</feature>
<protein>
    <submittedName>
        <fullName evidence="3">SKG6</fullName>
    </submittedName>
</protein>
<name>A0AAW2Z6H2_9EUKA</name>
<keyword evidence="2" id="KW-0812">Transmembrane</keyword>
<organism evidence="3 4">
    <name type="scientific">Acrasis kona</name>
    <dbReference type="NCBI Taxonomy" id="1008807"/>
    <lineage>
        <taxon>Eukaryota</taxon>
        <taxon>Discoba</taxon>
        <taxon>Heterolobosea</taxon>
        <taxon>Tetramitia</taxon>
        <taxon>Eutetramitia</taxon>
        <taxon>Acrasidae</taxon>
        <taxon>Acrasis</taxon>
    </lineage>
</organism>
<accession>A0AAW2Z6H2</accession>
<gene>
    <name evidence="3" type="ORF">AKO1_003577</name>
</gene>
<evidence type="ECO:0000256" key="2">
    <source>
        <dbReference type="SAM" id="Phobius"/>
    </source>
</evidence>